<accession>A0A6S4GP77</accession>
<dbReference type="KEGG" id="sox:TM7x_00545"/>
<proteinExistence type="predicted"/>
<keyword evidence="1" id="KW-0378">Hydrolase</keyword>
<sequence>MFEIEYKGANAVVINTRKLRVVFDPNLEIAGGKNVAVNNDIEVVTEDRLSNVESSPKLLFNGPGEYEVGDISILGILARRHIDAGSDVRKTTIYRITVGEVKGVVVGNVEDGLSDDQLENIGVVDFAILPVGGGGYTLDAVGATKVVRQLDAKVVIPVHYRDSNLNYEVPQADLDEFLKTLGAPVIEAEQKWKLKKSADLPGSLTIVKISRS</sequence>
<evidence type="ECO:0000313" key="2">
    <source>
        <dbReference type="Proteomes" id="UP000030902"/>
    </source>
</evidence>
<dbReference type="Proteomes" id="UP000030902">
    <property type="component" value="Chromosome"/>
</dbReference>
<reference evidence="1 2" key="1">
    <citation type="journal article" date="2015" name="Proc. Natl. Acad. Sci. U.S.A.">
        <title>Cultivation of a human-associated TM7 phylotype reveals a reduced genome and epibiotic parasitic lifestyle.</title>
        <authorList>
            <person name="He X."/>
            <person name="McLean J.S."/>
            <person name="Edlund A."/>
            <person name="Yooseph S."/>
            <person name="Hall A.P."/>
            <person name="Liu S.Y."/>
            <person name="Dorrestein P.C."/>
            <person name="Esquenazi E."/>
            <person name="Hunter R.C."/>
            <person name="Cheng G."/>
            <person name="Nelson K.E."/>
            <person name="Lux R."/>
            <person name="Shi W."/>
        </authorList>
    </citation>
    <scope>NUCLEOTIDE SEQUENCE [LARGE SCALE GENOMIC DNA]</scope>
    <source>
        <strain evidence="1 2">TM7x</strain>
    </source>
</reference>
<dbReference type="AlphaFoldDB" id="A0A6S4GP77"/>
<dbReference type="Gene3D" id="3.60.15.10">
    <property type="entry name" value="Ribonuclease Z/Hydroxyacylglutathione hydrolase-like"/>
    <property type="match status" value="1"/>
</dbReference>
<name>A0A6S4GP77_9BACT</name>
<dbReference type="EMBL" id="CP007496">
    <property type="protein sequence ID" value="AJA06315.1"/>
    <property type="molecule type" value="Genomic_DNA"/>
</dbReference>
<dbReference type="InterPro" id="IPR036866">
    <property type="entry name" value="RibonucZ/Hydroxyglut_hydro"/>
</dbReference>
<keyword evidence="2" id="KW-1185">Reference proteome</keyword>
<gene>
    <name evidence="1" type="ORF">TM7x_00545</name>
</gene>
<dbReference type="Pfam" id="PF13483">
    <property type="entry name" value="Lactamase_B_3"/>
    <property type="match status" value="1"/>
</dbReference>
<evidence type="ECO:0000313" key="1">
    <source>
        <dbReference type="EMBL" id="AJA06315.1"/>
    </source>
</evidence>
<organism evidence="1 2">
    <name type="scientific">Candidatus Nanosynbacter lyticus</name>
    <dbReference type="NCBI Taxonomy" id="2093824"/>
    <lineage>
        <taxon>Bacteria</taxon>
        <taxon>Candidatus Saccharimonadota</taxon>
        <taxon>Candidatus Saccharimonadia</taxon>
        <taxon>Candidatus Nanosynbacterales</taxon>
        <taxon>Candidatus Nanosynbacteraceae</taxon>
        <taxon>Candidatus Nanosynbacter</taxon>
    </lineage>
</organism>
<dbReference type="PANTHER" id="PTHR39189">
    <property type="entry name" value="UPF0173 METAL-DEPENDENT HYDROLASE YTKL"/>
    <property type="match status" value="1"/>
</dbReference>
<dbReference type="RefSeq" id="WP_039326847.1">
    <property type="nucleotide sequence ID" value="NZ_CP007496.1"/>
</dbReference>
<protein>
    <submittedName>
        <fullName evidence="1">Zn-dependent hydrolase</fullName>
    </submittedName>
</protein>
<dbReference type="GO" id="GO:0016787">
    <property type="term" value="F:hydrolase activity"/>
    <property type="evidence" value="ECO:0007669"/>
    <property type="project" value="UniProtKB-KW"/>
</dbReference>
<dbReference type="PANTHER" id="PTHR39189:SF1">
    <property type="entry name" value="UPF0173 METAL-DEPENDENT HYDROLASE YTKL"/>
    <property type="match status" value="1"/>
</dbReference>
<dbReference type="SUPFAM" id="SSF56281">
    <property type="entry name" value="Metallo-hydrolase/oxidoreductase"/>
    <property type="match status" value="1"/>
</dbReference>